<dbReference type="Proteomes" id="UP000030023">
    <property type="component" value="Unassembled WGS sequence"/>
</dbReference>
<dbReference type="EMBL" id="AXCV01000005">
    <property type="protein sequence ID" value="KGO32564.1"/>
    <property type="molecule type" value="Genomic_DNA"/>
</dbReference>
<evidence type="ECO:0000313" key="2">
    <source>
        <dbReference type="Proteomes" id="UP000030023"/>
    </source>
</evidence>
<sequence>MKKSYSADKIVNSSADTMTDLIIDYIKKNSPIRAKKINNLHIIS</sequence>
<proteinExistence type="predicted"/>
<name>A0ABR4XTH7_9LACO</name>
<accession>A0ABR4XTH7</accession>
<keyword evidence="2" id="KW-1185">Reference proteome</keyword>
<reference evidence="1 2" key="1">
    <citation type="journal article" date="2014" name="Antonie Van Leeuwenhoek">
        <title>Oenococcus alcoholitolerans sp. nov., a lactic acid bacteria isolated from cachaca and ethanol fermentation processes.</title>
        <authorList>
            <person name="Badotti F."/>
            <person name="Moreira A.P."/>
            <person name="Tonon L.A."/>
            <person name="de Lucena B.T."/>
            <person name="Gomes Fde C."/>
            <person name="Kruger R."/>
            <person name="Thompson C.C."/>
            <person name="de Morais M.A.Jr."/>
            <person name="Rosa C.A."/>
            <person name="Thompson F.L."/>
        </authorList>
    </citation>
    <scope>NUCLEOTIDE SEQUENCE [LARGE SCALE GENOMIC DNA]</scope>
    <source>
        <strain evidence="1 2">UFRJ-M7.2.18</strain>
    </source>
</reference>
<comment type="caution">
    <text evidence="1">The sequence shown here is derived from an EMBL/GenBank/DDBJ whole genome shotgun (WGS) entry which is preliminary data.</text>
</comment>
<gene>
    <name evidence="1" type="ORF">Q757_00330</name>
</gene>
<organism evidence="1 2">
    <name type="scientific">Oenococcus alcoholitolerans</name>
    <dbReference type="NCBI Taxonomy" id="931074"/>
    <lineage>
        <taxon>Bacteria</taxon>
        <taxon>Bacillati</taxon>
        <taxon>Bacillota</taxon>
        <taxon>Bacilli</taxon>
        <taxon>Lactobacillales</taxon>
        <taxon>Lactobacillaceae</taxon>
        <taxon>Oenococcus</taxon>
    </lineage>
</organism>
<protein>
    <submittedName>
        <fullName evidence="1">Uncharacterized protein</fullName>
    </submittedName>
</protein>
<evidence type="ECO:0000313" key="1">
    <source>
        <dbReference type="EMBL" id="KGO32564.1"/>
    </source>
</evidence>